<comment type="similarity">
    <text evidence="1 6">Belongs to the XseB family.</text>
</comment>
<dbReference type="Pfam" id="PF02609">
    <property type="entry name" value="Exonuc_VII_S"/>
    <property type="match status" value="1"/>
</dbReference>
<evidence type="ECO:0000256" key="4">
    <source>
        <dbReference type="ARBA" id="ARBA00022801"/>
    </source>
</evidence>
<dbReference type="Proteomes" id="UP000515928">
    <property type="component" value="Chromosome"/>
</dbReference>
<dbReference type="GO" id="GO:0005829">
    <property type="term" value="C:cytosol"/>
    <property type="evidence" value="ECO:0007669"/>
    <property type="project" value="TreeGrafter"/>
</dbReference>
<dbReference type="PIRSF" id="PIRSF006488">
    <property type="entry name" value="Exonuc_VII_S"/>
    <property type="match status" value="1"/>
</dbReference>
<dbReference type="EMBL" id="CP060715">
    <property type="protein sequence ID" value="QNN60338.1"/>
    <property type="molecule type" value="Genomic_DNA"/>
</dbReference>
<dbReference type="HAMAP" id="MF_00337">
    <property type="entry name" value="Exonuc_7_S"/>
    <property type="match status" value="1"/>
</dbReference>
<comment type="catalytic activity">
    <reaction evidence="6">
        <text>Exonucleolytic cleavage in either 5'- to 3'- or 3'- to 5'-direction to yield nucleoside 5'-phosphates.</text>
        <dbReference type="EC" id="3.1.11.6"/>
    </reaction>
</comment>
<keyword evidence="3 6" id="KW-0540">Nuclease</keyword>
<dbReference type="EC" id="3.1.11.6" evidence="6"/>
<protein>
    <recommendedName>
        <fullName evidence="6">Exodeoxyribonuclease 7 small subunit</fullName>
        <ecNumber evidence="6">3.1.11.6</ecNumber>
    </recommendedName>
    <alternativeName>
        <fullName evidence="6">Exodeoxyribonuclease VII small subunit</fullName>
        <shortName evidence="6">Exonuclease VII small subunit</shortName>
    </alternativeName>
</protein>
<comment type="subcellular location">
    <subcellularLocation>
        <location evidence="6">Cytoplasm</location>
    </subcellularLocation>
</comment>
<dbReference type="SUPFAM" id="SSF116842">
    <property type="entry name" value="XseB-like"/>
    <property type="match status" value="1"/>
</dbReference>
<dbReference type="PANTHER" id="PTHR34137:SF1">
    <property type="entry name" value="EXODEOXYRIBONUCLEASE 7 SMALL SUBUNIT"/>
    <property type="match status" value="1"/>
</dbReference>
<dbReference type="RefSeq" id="WP_187533468.1">
    <property type="nucleotide sequence ID" value="NZ_CBCSHU010000007.1"/>
</dbReference>
<dbReference type="InterPro" id="IPR003761">
    <property type="entry name" value="Exonuc_VII_S"/>
</dbReference>
<evidence type="ECO:0000256" key="1">
    <source>
        <dbReference type="ARBA" id="ARBA00009998"/>
    </source>
</evidence>
<keyword evidence="4 6" id="KW-0378">Hydrolase</keyword>
<dbReference type="GO" id="GO:0008855">
    <property type="term" value="F:exodeoxyribonuclease VII activity"/>
    <property type="evidence" value="ECO:0007669"/>
    <property type="project" value="UniProtKB-UniRule"/>
</dbReference>
<comment type="subunit">
    <text evidence="6">Heterooligomer composed of large and small subunits.</text>
</comment>
<gene>
    <name evidence="6 7" type="primary">xseB</name>
    <name evidence="7" type="ORF">H9L01_08160</name>
</gene>
<dbReference type="Gene3D" id="1.10.287.1040">
    <property type="entry name" value="Exonuclease VII, small subunit"/>
    <property type="match status" value="1"/>
</dbReference>
<name>A0A7G9RXL3_9FIRM</name>
<evidence type="ECO:0000256" key="6">
    <source>
        <dbReference type="HAMAP-Rule" id="MF_00337"/>
    </source>
</evidence>
<dbReference type="NCBIfam" id="TIGR01280">
    <property type="entry name" value="xseB"/>
    <property type="match status" value="1"/>
</dbReference>
<proteinExistence type="inferred from homology"/>
<keyword evidence="2 6" id="KW-0963">Cytoplasm</keyword>
<evidence type="ECO:0000256" key="3">
    <source>
        <dbReference type="ARBA" id="ARBA00022722"/>
    </source>
</evidence>
<reference evidence="7 8" key="1">
    <citation type="submission" date="2020-08" db="EMBL/GenBank/DDBJ databases">
        <title>Genome sequence of Erysipelothrix inopinata DSM 15511T.</title>
        <authorList>
            <person name="Hyun D.-W."/>
            <person name="Bae J.-W."/>
        </authorList>
    </citation>
    <scope>NUCLEOTIDE SEQUENCE [LARGE SCALE GENOMIC DNA]</scope>
    <source>
        <strain evidence="7 8">DSM 15511</strain>
    </source>
</reference>
<keyword evidence="8" id="KW-1185">Reference proteome</keyword>
<evidence type="ECO:0000313" key="8">
    <source>
        <dbReference type="Proteomes" id="UP000515928"/>
    </source>
</evidence>
<keyword evidence="5 6" id="KW-0269">Exonuclease</keyword>
<evidence type="ECO:0000256" key="5">
    <source>
        <dbReference type="ARBA" id="ARBA00022839"/>
    </source>
</evidence>
<organism evidence="7 8">
    <name type="scientific">Erysipelothrix inopinata</name>
    <dbReference type="NCBI Taxonomy" id="225084"/>
    <lineage>
        <taxon>Bacteria</taxon>
        <taxon>Bacillati</taxon>
        <taxon>Bacillota</taxon>
        <taxon>Erysipelotrichia</taxon>
        <taxon>Erysipelotrichales</taxon>
        <taxon>Erysipelotrichaceae</taxon>
        <taxon>Erysipelothrix</taxon>
    </lineage>
</organism>
<evidence type="ECO:0000313" key="7">
    <source>
        <dbReference type="EMBL" id="QNN60338.1"/>
    </source>
</evidence>
<dbReference type="InterPro" id="IPR037004">
    <property type="entry name" value="Exonuc_VII_ssu_sf"/>
</dbReference>
<accession>A0A7G9RXL3</accession>
<dbReference type="GO" id="GO:0006308">
    <property type="term" value="P:DNA catabolic process"/>
    <property type="evidence" value="ECO:0007669"/>
    <property type="project" value="UniProtKB-UniRule"/>
</dbReference>
<dbReference type="PANTHER" id="PTHR34137">
    <property type="entry name" value="EXODEOXYRIBONUCLEASE 7 SMALL SUBUNIT"/>
    <property type="match status" value="1"/>
</dbReference>
<dbReference type="KEGG" id="eio:H9L01_08160"/>
<dbReference type="AlphaFoldDB" id="A0A7G9RXL3"/>
<evidence type="ECO:0000256" key="2">
    <source>
        <dbReference type="ARBA" id="ARBA00022490"/>
    </source>
</evidence>
<comment type="function">
    <text evidence="6">Bidirectionally degrades single-stranded DNA into large acid-insoluble oligonucleotides, which are then degraded further into small acid-soluble oligonucleotides.</text>
</comment>
<dbReference type="GO" id="GO:0009318">
    <property type="term" value="C:exodeoxyribonuclease VII complex"/>
    <property type="evidence" value="ECO:0007669"/>
    <property type="project" value="UniProtKB-UniRule"/>
</dbReference>
<sequence>MENKFNFEEAMARLTTIADELEKDSLPLDDAIKLFEEGLELSKICQEKLSEYGETVKELVQKNQGEKND</sequence>